<feature type="compositionally biased region" description="Pro residues" evidence="1">
    <location>
        <begin position="86"/>
        <end position="97"/>
    </location>
</feature>
<feature type="compositionally biased region" description="Pro residues" evidence="1">
    <location>
        <begin position="124"/>
        <end position="134"/>
    </location>
</feature>
<dbReference type="PRINTS" id="PR01217">
    <property type="entry name" value="PRICHEXTENSN"/>
</dbReference>
<proteinExistence type="predicted"/>
<evidence type="ECO:0000313" key="2">
    <source>
        <dbReference type="EMBL" id="OMJ12366.1"/>
    </source>
</evidence>
<dbReference type="EMBL" id="LSSM01005586">
    <property type="protein sequence ID" value="OMJ12366.1"/>
    <property type="molecule type" value="Genomic_DNA"/>
</dbReference>
<keyword evidence="3" id="KW-1185">Reference proteome</keyword>
<feature type="compositionally biased region" description="Polar residues" evidence="1">
    <location>
        <begin position="74"/>
        <end position="85"/>
    </location>
</feature>
<evidence type="ECO:0000313" key="3">
    <source>
        <dbReference type="Proteomes" id="UP000187429"/>
    </source>
</evidence>
<feature type="compositionally biased region" description="Low complexity" evidence="1">
    <location>
        <begin position="43"/>
        <end position="54"/>
    </location>
</feature>
<reference evidence="3" key="1">
    <citation type="submission" date="2017-01" db="EMBL/GenBank/DDBJ databases">
        <authorList>
            <person name="Wang Y."/>
            <person name="White M."/>
            <person name="Kvist S."/>
            <person name="Moncalvo J.-M."/>
        </authorList>
    </citation>
    <scope>NUCLEOTIDE SEQUENCE [LARGE SCALE GENOMIC DNA]</scope>
    <source>
        <strain evidence="3">ID-206-W2</strain>
    </source>
</reference>
<feature type="compositionally biased region" description="Basic residues" evidence="1">
    <location>
        <begin position="1"/>
        <end position="17"/>
    </location>
</feature>
<comment type="caution">
    <text evidence="2">The sequence shown here is derived from an EMBL/GenBank/DDBJ whole genome shotgun (WGS) entry which is preliminary data.</text>
</comment>
<accession>A0A1R1XCP1</accession>
<protein>
    <submittedName>
        <fullName evidence="2">Uncharacterized protein</fullName>
    </submittedName>
</protein>
<feature type="compositionally biased region" description="Low complexity" evidence="1">
    <location>
        <begin position="135"/>
        <end position="153"/>
    </location>
</feature>
<sequence length="183" mass="19706">MSKQNNKKKYGYHHKAPARNSTVLLPHIYGKSYEESDPEVPVASSSRRPIAASATPPPRYAAHKRPAPLEKSGSESSVTLTDDSSPPTPPEPAPETPPFSGFKRPAIPSRFAANKRPAHSSSPSPKPPSTPPLPSCCRPSSSVKRSTSGSTQSPYRIPKYSPSNPGPIRFNPPLNEPIVLPRT</sequence>
<dbReference type="Proteomes" id="UP000187429">
    <property type="component" value="Unassembled WGS sequence"/>
</dbReference>
<gene>
    <name evidence="2" type="ORF">AYI69_g9426</name>
</gene>
<organism evidence="2 3">
    <name type="scientific">Smittium culicis</name>
    <dbReference type="NCBI Taxonomy" id="133412"/>
    <lineage>
        <taxon>Eukaryota</taxon>
        <taxon>Fungi</taxon>
        <taxon>Fungi incertae sedis</taxon>
        <taxon>Zoopagomycota</taxon>
        <taxon>Kickxellomycotina</taxon>
        <taxon>Harpellomycetes</taxon>
        <taxon>Harpellales</taxon>
        <taxon>Legeriomycetaceae</taxon>
        <taxon>Smittium</taxon>
    </lineage>
</organism>
<feature type="region of interest" description="Disordered" evidence="1">
    <location>
        <begin position="1"/>
        <end position="183"/>
    </location>
</feature>
<dbReference type="OrthoDB" id="10534200at2759"/>
<name>A0A1R1XCP1_9FUNG</name>
<evidence type="ECO:0000256" key="1">
    <source>
        <dbReference type="SAM" id="MobiDB-lite"/>
    </source>
</evidence>
<dbReference type="AlphaFoldDB" id="A0A1R1XCP1"/>